<accession>V4CKU4</accession>
<dbReference type="Proteomes" id="UP000030746">
    <property type="component" value="Unassembled WGS sequence"/>
</dbReference>
<feature type="region of interest" description="Disordered" evidence="1">
    <location>
        <begin position="77"/>
        <end position="99"/>
    </location>
</feature>
<reference evidence="2 3" key="1">
    <citation type="journal article" date="2013" name="Nature">
        <title>Insights into bilaterian evolution from three spiralian genomes.</title>
        <authorList>
            <person name="Simakov O."/>
            <person name="Marletaz F."/>
            <person name="Cho S.J."/>
            <person name="Edsinger-Gonzales E."/>
            <person name="Havlak P."/>
            <person name="Hellsten U."/>
            <person name="Kuo D.H."/>
            <person name="Larsson T."/>
            <person name="Lv J."/>
            <person name="Arendt D."/>
            <person name="Savage R."/>
            <person name="Osoegawa K."/>
            <person name="de Jong P."/>
            <person name="Grimwood J."/>
            <person name="Chapman J.A."/>
            <person name="Shapiro H."/>
            <person name="Aerts A."/>
            <person name="Otillar R.P."/>
            <person name="Terry A.Y."/>
            <person name="Boore J.L."/>
            <person name="Grigoriev I.V."/>
            <person name="Lindberg D.R."/>
            <person name="Seaver E.C."/>
            <person name="Weisblat D.A."/>
            <person name="Putnam N.H."/>
            <person name="Rokhsar D.S."/>
        </authorList>
    </citation>
    <scope>NUCLEOTIDE SEQUENCE [LARGE SCALE GENOMIC DNA]</scope>
</reference>
<evidence type="ECO:0000313" key="2">
    <source>
        <dbReference type="EMBL" id="ESP02855.1"/>
    </source>
</evidence>
<dbReference type="EMBL" id="KB200129">
    <property type="protein sequence ID" value="ESP02855.1"/>
    <property type="molecule type" value="Genomic_DNA"/>
</dbReference>
<feature type="compositionally biased region" description="Basic and acidic residues" evidence="1">
    <location>
        <begin position="253"/>
        <end position="262"/>
    </location>
</feature>
<feature type="region of interest" description="Disordered" evidence="1">
    <location>
        <begin position="211"/>
        <end position="274"/>
    </location>
</feature>
<dbReference type="GeneID" id="20237117"/>
<dbReference type="KEGG" id="lgi:LOTGIDRAFT_156805"/>
<feature type="compositionally biased region" description="Polar residues" evidence="1">
    <location>
        <begin position="88"/>
        <end position="97"/>
    </location>
</feature>
<name>V4CKU4_LOTGI</name>
<protein>
    <submittedName>
        <fullName evidence="2">Uncharacterized protein</fullName>
    </submittedName>
</protein>
<feature type="compositionally biased region" description="Low complexity" evidence="1">
    <location>
        <begin position="230"/>
        <end position="251"/>
    </location>
</feature>
<dbReference type="CTD" id="20237117"/>
<dbReference type="RefSeq" id="XP_009046325.1">
    <property type="nucleotide sequence ID" value="XM_009048077.1"/>
</dbReference>
<organism evidence="2 3">
    <name type="scientific">Lottia gigantea</name>
    <name type="common">Giant owl limpet</name>
    <dbReference type="NCBI Taxonomy" id="225164"/>
    <lineage>
        <taxon>Eukaryota</taxon>
        <taxon>Metazoa</taxon>
        <taxon>Spiralia</taxon>
        <taxon>Lophotrochozoa</taxon>
        <taxon>Mollusca</taxon>
        <taxon>Gastropoda</taxon>
        <taxon>Patellogastropoda</taxon>
        <taxon>Lottioidea</taxon>
        <taxon>Lottiidae</taxon>
        <taxon>Lottia</taxon>
    </lineage>
</organism>
<proteinExistence type="predicted"/>
<dbReference type="HOGENOM" id="CLU_710355_0_0_1"/>
<keyword evidence="3" id="KW-1185">Reference proteome</keyword>
<evidence type="ECO:0000256" key="1">
    <source>
        <dbReference type="SAM" id="MobiDB-lite"/>
    </source>
</evidence>
<evidence type="ECO:0000313" key="3">
    <source>
        <dbReference type="Proteomes" id="UP000030746"/>
    </source>
</evidence>
<gene>
    <name evidence="2" type="ORF">LOTGIDRAFT_156805</name>
</gene>
<dbReference type="AlphaFoldDB" id="V4CKU4"/>
<sequence>MSMKTPHDVNNLSEMQVKAFGAKLHDTDIFEGPETFVGKRNMKMENSFTENFTNRKHVRPNFSSSISCPEILTDESHSSYTHKRRYNSESTPFLGNSSDERLSVSLQEDKFRIGEDENGKGKSLFLRNWLQSLDEDGYQGNTSKGNLKSGCSKGDSSVTVHCASASHMNNKVLLEVDVDLFKSSNEPVEMCLPITTSKGTETAVITMKLVETTESDHSSQTRRNSLRLPSESGIGTLTGSLTSSRRSSSGSNCDRRLLDFRSEPPSPENSKGRHHLNFVRQMDLHADQNSFKFIGNLVIPSVTVSDFSELEHGDEDLGGTLAYDDKNKWLSVSSGLDPDSDESSLSCFDLSSTDDEMKEIKPQRKAVSRFLLSHDVILCFQLFFIFRVK</sequence>